<dbReference type="Pfam" id="PF00743">
    <property type="entry name" value="FMO-like"/>
    <property type="match status" value="2"/>
</dbReference>
<dbReference type="InterPro" id="IPR020946">
    <property type="entry name" value="Flavin_mOase-like"/>
</dbReference>
<dbReference type="InterPro" id="IPR036188">
    <property type="entry name" value="FAD/NAD-bd_sf"/>
</dbReference>
<dbReference type="RefSeq" id="XP_067545868.1">
    <property type="nucleotide sequence ID" value="XM_067694923.1"/>
</dbReference>
<proteinExistence type="inferred from homology"/>
<evidence type="ECO:0000256" key="1">
    <source>
        <dbReference type="ARBA" id="ARBA00009183"/>
    </source>
</evidence>
<dbReference type="EMBL" id="JAEOAQ010000009">
    <property type="protein sequence ID" value="KAG5416752.1"/>
    <property type="molecule type" value="Genomic_DNA"/>
</dbReference>
<dbReference type="AlphaFoldDB" id="A0A8H8D956"/>
<dbReference type="OrthoDB" id="66881at2759"/>
<reference evidence="6 7" key="1">
    <citation type="submission" date="2020-12" db="EMBL/GenBank/DDBJ databases">
        <title>Effect of drift, selection, and recombination on the evolution of hybrid genomes in Candida yeast pathogens.</title>
        <authorList>
            <person name="Mixao V."/>
            <person name="Ksiezopolska E."/>
            <person name="Saus E."/>
            <person name="Boekhout T."/>
            <person name="Gacser A."/>
            <person name="Gabaldon T."/>
        </authorList>
    </citation>
    <scope>NUCLEOTIDE SEQUENCE [LARGE SCALE GENOMIC DNA]</scope>
    <source>
        <strain evidence="6 7">BP57</strain>
    </source>
</reference>
<comment type="similarity">
    <text evidence="1">Belongs to the FMO family.</text>
</comment>
<organism evidence="6 7">
    <name type="scientific">Candida metapsilosis</name>
    <dbReference type="NCBI Taxonomy" id="273372"/>
    <lineage>
        <taxon>Eukaryota</taxon>
        <taxon>Fungi</taxon>
        <taxon>Dikarya</taxon>
        <taxon>Ascomycota</taxon>
        <taxon>Saccharomycotina</taxon>
        <taxon>Pichiomycetes</taxon>
        <taxon>Debaryomycetaceae</taxon>
        <taxon>Candida/Lodderomyces clade</taxon>
        <taxon>Candida</taxon>
    </lineage>
</organism>
<protein>
    <submittedName>
        <fullName evidence="6">FMO1</fullName>
    </submittedName>
</protein>
<dbReference type="PRINTS" id="PR00419">
    <property type="entry name" value="ADXRDTASE"/>
</dbReference>
<name>A0A8H8D956_9ASCO</name>
<gene>
    <name evidence="6" type="ORF">I9W82_005716</name>
</gene>
<keyword evidence="4" id="KW-0521">NADP</keyword>
<keyword evidence="7" id="KW-1185">Reference proteome</keyword>
<keyword evidence="5" id="KW-0560">Oxidoreductase</keyword>
<evidence type="ECO:0000256" key="4">
    <source>
        <dbReference type="ARBA" id="ARBA00022857"/>
    </source>
</evidence>
<dbReference type="GO" id="GO:0050660">
    <property type="term" value="F:flavin adenine dinucleotide binding"/>
    <property type="evidence" value="ECO:0007669"/>
    <property type="project" value="InterPro"/>
</dbReference>
<dbReference type="InterPro" id="IPR000960">
    <property type="entry name" value="Flavin_mOase"/>
</dbReference>
<dbReference type="Gene3D" id="3.50.50.60">
    <property type="entry name" value="FAD/NAD(P)-binding domain"/>
    <property type="match status" value="2"/>
</dbReference>
<dbReference type="GO" id="GO:0050661">
    <property type="term" value="F:NADP binding"/>
    <property type="evidence" value="ECO:0007669"/>
    <property type="project" value="InterPro"/>
</dbReference>
<dbReference type="GeneID" id="93654345"/>
<evidence type="ECO:0000256" key="5">
    <source>
        <dbReference type="ARBA" id="ARBA00023002"/>
    </source>
</evidence>
<evidence type="ECO:0000313" key="7">
    <source>
        <dbReference type="Proteomes" id="UP000669133"/>
    </source>
</evidence>
<comment type="caution">
    <text evidence="6">The sequence shown here is derived from an EMBL/GenBank/DDBJ whole genome shotgun (WGS) entry which is preliminary data.</text>
</comment>
<evidence type="ECO:0000313" key="6">
    <source>
        <dbReference type="EMBL" id="KAG5416752.1"/>
    </source>
</evidence>
<sequence length="458" mass="52056">MTKLQPLFNRIAIIGGGPAGLAAAKALAMEPVDFAAIDLFERRDHLGGLWYHKGNKSLIHPHVPSTDPSAGEIADKNAEESDLYFSAIYQFMETNITHWLMSYRGVPFPKGTFSFPERRKVLKYVQEYVDTIPHEKVNIRENSNVTRVEKVNDIWEIDVECGDKTESCLEYDAVILANGHFNTPFIPDVEGLSEWNENIPNSIIHSKYFESPNTYRGKRVLVIGNAASGVDISTQISTVAEQVYVSVRDLDNIGFQNDLIEYIDLIEKYNWQDKSVVTSSGHTYNNIDVVIFCTGYLYSMSFLRSDVIKDGSRVQDVYKQIFNVNDPSLTFVALLKNVVPMPLSESQSALIARYFSGRYELPSQEERQNSYEKDLAEKGKGSTFHTYGYPQDVEYYRQLQDLIDKQGLRTPGLVAPIWDNKLAHERSISTELKSKRLQQLVEHVKKLRSEGKDFGLPQ</sequence>
<dbReference type="Pfam" id="PF13450">
    <property type="entry name" value="NAD_binding_8"/>
    <property type="match status" value="1"/>
</dbReference>
<dbReference type="SUPFAM" id="SSF51905">
    <property type="entry name" value="FAD/NAD(P)-binding domain"/>
    <property type="match status" value="2"/>
</dbReference>
<dbReference type="GO" id="GO:0004499">
    <property type="term" value="F:N,N-dimethylaniline monooxygenase activity"/>
    <property type="evidence" value="ECO:0007669"/>
    <property type="project" value="InterPro"/>
</dbReference>
<accession>A0A8H8D956</accession>
<evidence type="ECO:0000256" key="2">
    <source>
        <dbReference type="ARBA" id="ARBA00022630"/>
    </source>
</evidence>
<dbReference type="Proteomes" id="UP000669133">
    <property type="component" value="Unassembled WGS sequence"/>
</dbReference>
<dbReference type="InterPro" id="IPR050346">
    <property type="entry name" value="FMO-like"/>
</dbReference>
<keyword evidence="2" id="KW-0285">Flavoprotein</keyword>
<dbReference type="PIRSF" id="PIRSF000332">
    <property type="entry name" value="FMO"/>
    <property type="match status" value="1"/>
</dbReference>
<evidence type="ECO:0000256" key="3">
    <source>
        <dbReference type="ARBA" id="ARBA00022827"/>
    </source>
</evidence>
<dbReference type="PANTHER" id="PTHR23023">
    <property type="entry name" value="DIMETHYLANILINE MONOOXYGENASE"/>
    <property type="match status" value="1"/>
</dbReference>
<keyword evidence="3" id="KW-0274">FAD</keyword>